<organism evidence="1">
    <name type="scientific">mine drainage metagenome</name>
    <dbReference type="NCBI Taxonomy" id="410659"/>
    <lineage>
        <taxon>unclassified sequences</taxon>
        <taxon>metagenomes</taxon>
        <taxon>ecological metagenomes</taxon>
    </lineage>
</organism>
<reference evidence="1" key="2">
    <citation type="journal article" date="2014" name="ISME J.">
        <title>Microbial stratification in low pH oxic and suboxic macroscopic growths along an acid mine drainage.</title>
        <authorList>
            <person name="Mendez-Garcia C."/>
            <person name="Mesa V."/>
            <person name="Sprenger R.R."/>
            <person name="Richter M."/>
            <person name="Diez M.S."/>
            <person name="Solano J."/>
            <person name="Bargiela R."/>
            <person name="Golyshina O.V."/>
            <person name="Manteca A."/>
            <person name="Ramos J.L."/>
            <person name="Gallego J.R."/>
            <person name="Llorente I."/>
            <person name="Martins Dos Santos V.A."/>
            <person name="Jensen O.N."/>
            <person name="Pelaez A.I."/>
            <person name="Sanchez J."/>
            <person name="Ferrer M."/>
        </authorList>
    </citation>
    <scope>NUCLEOTIDE SEQUENCE</scope>
</reference>
<accession>T1A3H2</accession>
<proteinExistence type="predicted"/>
<protein>
    <submittedName>
        <fullName evidence="1">DnaJ-class molecular chaperone</fullName>
    </submittedName>
</protein>
<feature type="non-terminal residue" evidence="1">
    <location>
        <position position="136"/>
    </location>
</feature>
<gene>
    <name evidence="1" type="ORF">B1A_17903</name>
</gene>
<comment type="caution">
    <text evidence="1">The sequence shown here is derived from an EMBL/GenBank/DDBJ whole genome shotgun (WGS) entry which is preliminary data.</text>
</comment>
<evidence type="ECO:0000313" key="1">
    <source>
        <dbReference type="EMBL" id="EQD36385.1"/>
    </source>
</evidence>
<dbReference type="EMBL" id="AUZX01013185">
    <property type="protein sequence ID" value="EQD36385.1"/>
    <property type="molecule type" value="Genomic_DNA"/>
</dbReference>
<reference evidence="1" key="1">
    <citation type="submission" date="2013-08" db="EMBL/GenBank/DDBJ databases">
        <authorList>
            <person name="Mendez C."/>
            <person name="Richter M."/>
            <person name="Ferrer M."/>
            <person name="Sanchez J."/>
        </authorList>
    </citation>
    <scope>NUCLEOTIDE SEQUENCE</scope>
</reference>
<dbReference type="AlphaFoldDB" id="T1A3H2"/>
<sequence length="136" mass="15319">MREAIEAYPLTWPQGWPRKKSYQRSRAKFSTSGRVLSVMDGITRVLLELERLGVKRDDLVISTDIPTRLDGLPRSDRTVTDPGVAVYWRKGKATRCMAIDRYDRVADNLAAIAATLEAMRAIDAPRAARRFSTAHS</sequence>
<name>T1A3H2_9ZZZZ</name>